<protein>
    <recommendedName>
        <fullName evidence="8">MalT-like TPR region domain-containing protein</fullName>
    </recommendedName>
</protein>
<dbReference type="CDD" id="cd22890">
    <property type="entry name" value="ChiS-DBD"/>
    <property type="match status" value="1"/>
</dbReference>
<keyword evidence="10" id="KW-1185">Reference proteome</keyword>
<feature type="transmembrane region" description="Helical" evidence="6">
    <location>
        <begin position="388"/>
        <end position="411"/>
    </location>
</feature>
<evidence type="ECO:0000256" key="4">
    <source>
        <dbReference type="ARBA" id="ARBA00022803"/>
    </source>
</evidence>
<accession>A0A9W4VV56</accession>
<evidence type="ECO:0000259" key="8">
    <source>
        <dbReference type="Pfam" id="PF17874"/>
    </source>
</evidence>
<dbReference type="Proteomes" id="UP001152467">
    <property type="component" value="Unassembled WGS sequence"/>
</dbReference>
<proteinExistence type="inferred from homology"/>
<dbReference type="EMBL" id="CAMAPC010000006">
    <property type="protein sequence ID" value="CAH9057314.1"/>
    <property type="molecule type" value="Genomic_DNA"/>
</dbReference>
<dbReference type="Pfam" id="PF17874">
    <property type="entry name" value="TPR_MalT"/>
    <property type="match status" value="1"/>
</dbReference>
<organism evidence="9 10">
    <name type="scientific">Pseudoalteromonas holothuriae</name>
    <dbReference type="NCBI Taxonomy" id="2963714"/>
    <lineage>
        <taxon>Bacteria</taxon>
        <taxon>Pseudomonadati</taxon>
        <taxon>Pseudomonadota</taxon>
        <taxon>Gammaproteobacteria</taxon>
        <taxon>Alteromonadales</taxon>
        <taxon>Pseudoalteromonadaceae</taxon>
        <taxon>Pseudoalteromonas</taxon>
    </lineage>
</organism>
<reference evidence="9" key="1">
    <citation type="submission" date="2022-07" db="EMBL/GenBank/DDBJ databases">
        <authorList>
            <person name="Criscuolo A."/>
        </authorList>
    </citation>
    <scope>NUCLEOTIDE SEQUENCE</scope>
    <source>
        <strain evidence="9">CIP111854</strain>
    </source>
</reference>
<keyword evidence="7" id="KW-0732">Signal</keyword>
<feature type="chain" id="PRO_5040834678" description="MalT-like TPR region domain-containing protein" evidence="7">
    <location>
        <begin position="21"/>
        <end position="534"/>
    </location>
</feature>
<keyword evidence="6" id="KW-1133">Transmembrane helix</keyword>
<keyword evidence="4" id="KW-0802">TPR repeat</keyword>
<keyword evidence="3" id="KW-0677">Repeat</keyword>
<dbReference type="SUPFAM" id="SSF48452">
    <property type="entry name" value="TPR-like"/>
    <property type="match status" value="2"/>
</dbReference>
<evidence type="ECO:0000256" key="6">
    <source>
        <dbReference type="SAM" id="Phobius"/>
    </source>
</evidence>
<comment type="subcellular location">
    <subcellularLocation>
        <location evidence="1">Cytoplasm</location>
    </subcellularLocation>
</comment>
<dbReference type="Gene3D" id="1.25.40.10">
    <property type="entry name" value="Tetratricopeptide repeat domain"/>
    <property type="match status" value="1"/>
</dbReference>
<feature type="signal peptide" evidence="7">
    <location>
        <begin position="1"/>
        <end position="20"/>
    </location>
</feature>
<dbReference type="InterPro" id="IPR019734">
    <property type="entry name" value="TPR_rpt"/>
</dbReference>
<dbReference type="SMART" id="SM00028">
    <property type="entry name" value="TPR"/>
    <property type="match status" value="2"/>
</dbReference>
<keyword evidence="6" id="KW-0812">Transmembrane</keyword>
<sequence length="534" mass="60682">MLRFLLITFLLLMCLSSVQAKVCQKSENNITGDILTCKRVIQTLPKHSDDAFEATLELVILYRQAGDIKLADQALNALLKQDLSTLNKYKTTRQKGINAYHQREYIQSLSYFHDAQLLALKLADTSLIGKSANDLANGYQALGDLDTALMLLLESYQIAKQLNDIHRQAITLNNLGNVSRDIDQLDDAILSFRQAHLLHQQTGNISKANHTIISLAEVFFKKRQFDKAVSLIHDTLEPLKQSGSHAQVSRAYLLLAEIAIAQNNIQQAAQWLTAQSHTRQLIQTNHVDQRALLVGAKLKQLEGDHNTAQSLLKQGLNAHSQQNSQLTELFYIALIQSQLKANQFQDATATLQNYNSMLKNSRLQNESLYQFRLQRANILMSPKQESNIGLYVTVFSTIAFLLGVLISGIYFKKRRQRLSEANDSNTQLNQPNVRLLMVEVMTLALTIWEQTSGKTRIELAEQSKTWKVNIDDGRLRVRTFERYLNIKTLPKKPRWRNIVATANYVLQHCLVEHPLREKLQQKVHQLESVVLNIG</sequence>
<comment type="caution">
    <text evidence="9">The sequence shown here is derived from an EMBL/GenBank/DDBJ whole genome shotgun (WGS) entry which is preliminary data.</text>
</comment>
<evidence type="ECO:0000256" key="1">
    <source>
        <dbReference type="ARBA" id="ARBA00004496"/>
    </source>
</evidence>
<dbReference type="AlphaFoldDB" id="A0A9W4VV56"/>
<gene>
    <name evidence="9" type="ORF">PSECIP111854_01972</name>
</gene>
<keyword evidence="6" id="KW-0472">Membrane</keyword>
<evidence type="ECO:0000256" key="7">
    <source>
        <dbReference type="SAM" id="SignalP"/>
    </source>
</evidence>
<evidence type="ECO:0000313" key="9">
    <source>
        <dbReference type="EMBL" id="CAH9057314.1"/>
    </source>
</evidence>
<evidence type="ECO:0000256" key="2">
    <source>
        <dbReference type="ARBA" id="ARBA00022490"/>
    </source>
</evidence>
<comment type="similarity">
    <text evidence="5">Belongs to the Rap family.</text>
</comment>
<dbReference type="PANTHER" id="PTHR46630">
    <property type="entry name" value="TETRATRICOPEPTIDE REPEAT PROTEIN 29"/>
    <property type="match status" value="1"/>
</dbReference>
<feature type="domain" description="MalT-like TPR region" evidence="8">
    <location>
        <begin position="138"/>
        <end position="366"/>
    </location>
</feature>
<dbReference type="PANTHER" id="PTHR46630:SF1">
    <property type="entry name" value="TETRATRICOPEPTIDE REPEAT PROTEIN 29"/>
    <property type="match status" value="1"/>
</dbReference>
<evidence type="ECO:0000256" key="5">
    <source>
        <dbReference type="ARBA" id="ARBA00038253"/>
    </source>
</evidence>
<dbReference type="GO" id="GO:0005737">
    <property type="term" value="C:cytoplasm"/>
    <property type="evidence" value="ECO:0007669"/>
    <property type="project" value="UniProtKB-SubCell"/>
</dbReference>
<evidence type="ECO:0000256" key="3">
    <source>
        <dbReference type="ARBA" id="ARBA00022737"/>
    </source>
</evidence>
<evidence type="ECO:0000313" key="10">
    <source>
        <dbReference type="Proteomes" id="UP001152467"/>
    </source>
</evidence>
<name>A0A9W4VV56_9GAMM</name>
<dbReference type="InterPro" id="IPR041617">
    <property type="entry name" value="TPR_MalT"/>
</dbReference>
<dbReference type="InterPro" id="IPR051476">
    <property type="entry name" value="Bac_ResReg_Asp_Phosphatase"/>
</dbReference>
<dbReference type="InterPro" id="IPR011990">
    <property type="entry name" value="TPR-like_helical_dom_sf"/>
</dbReference>
<keyword evidence="2" id="KW-0963">Cytoplasm</keyword>